<accession>A0ABC9GE22</accession>
<protein>
    <recommendedName>
        <fullName evidence="1">MATH domain-containing protein</fullName>
    </recommendedName>
</protein>
<name>A0ABC9GE22_9POAL</name>
<organism evidence="2 3">
    <name type="scientific">Urochloa decumbens</name>
    <dbReference type="NCBI Taxonomy" id="240449"/>
    <lineage>
        <taxon>Eukaryota</taxon>
        <taxon>Viridiplantae</taxon>
        <taxon>Streptophyta</taxon>
        <taxon>Embryophyta</taxon>
        <taxon>Tracheophyta</taxon>
        <taxon>Spermatophyta</taxon>
        <taxon>Magnoliopsida</taxon>
        <taxon>Liliopsida</taxon>
        <taxon>Poales</taxon>
        <taxon>Poaceae</taxon>
        <taxon>PACMAD clade</taxon>
        <taxon>Panicoideae</taxon>
        <taxon>Panicodae</taxon>
        <taxon>Paniceae</taxon>
        <taxon>Melinidinae</taxon>
        <taxon>Urochloa</taxon>
    </lineage>
</organism>
<dbReference type="SMART" id="SM00061">
    <property type="entry name" value="MATH"/>
    <property type="match status" value="1"/>
</dbReference>
<dbReference type="AlphaFoldDB" id="A0ABC9GE22"/>
<dbReference type="PANTHER" id="PTHR26379">
    <property type="entry name" value="BTB/POZ AND MATH DOMAIN-CONTAINING PROTEIN 1"/>
    <property type="match status" value="1"/>
</dbReference>
<dbReference type="CDD" id="cd00121">
    <property type="entry name" value="MATH"/>
    <property type="match status" value="1"/>
</dbReference>
<evidence type="ECO:0000313" key="2">
    <source>
        <dbReference type="EMBL" id="CAL5091522.1"/>
    </source>
</evidence>
<dbReference type="Proteomes" id="UP001497457">
    <property type="component" value="Chromosome 8b"/>
</dbReference>
<proteinExistence type="predicted"/>
<dbReference type="Pfam" id="PF22486">
    <property type="entry name" value="MATH_2"/>
    <property type="match status" value="1"/>
</dbReference>
<feature type="domain" description="MATH" evidence="1">
    <location>
        <begin position="42"/>
        <end position="181"/>
    </location>
</feature>
<dbReference type="PROSITE" id="PS50144">
    <property type="entry name" value="MATH"/>
    <property type="match status" value="1"/>
</dbReference>
<evidence type="ECO:0000313" key="3">
    <source>
        <dbReference type="Proteomes" id="UP001497457"/>
    </source>
</evidence>
<dbReference type="PANTHER" id="PTHR26379:SF443">
    <property type="entry name" value="MATH DOMAIN CONTAINING PROTEIN"/>
    <property type="match status" value="1"/>
</dbReference>
<dbReference type="InterPro" id="IPR045005">
    <property type="entry name" value="BPM1-6"/>
</dbReference>
<gene>
    <name evidence="2" type="ORF">URODEC1_LOCUS114411</name>
</gene>
<reference evidence="2" key="1">
    <citation type="submission" date="2024-10" db="EMBL/GenBank/DDBJ databases">
        <authorList>
            <person name="Ryan C."/>
        </authorList>
    </citation>
    <scope>NUCLEOTIDE SEQUENCE [LARGE SCALE GENOMIC DNA]</scope>
</reference>
<dbReference type="InterPro" id="IPR002083">
    <property type="entry name" value="MATH/TRAF_dom"/>
</dbReference>
<dbReference type="EMBL" id="OZ075118">
    <property type="protein sequence ID" value="CAL5091522.1"/>
    <property type="molecule type" value="Genomic_DNA"/>
</dbReference>
<keyword evidence="3" id="KW-1185">Reference proteome</keyword>
<sequence>MSPLSYAPLRADAGAGADDDDTSTSPPETLTVSTVAAAAVGVGHHLLKVEGYSRLKRMHGDDTGNSYIESGEFTAGGHTWRVLCYLNGYPEEEGAGHVSLYLQCGAAAAAAGSGVVHAEFEFELVRHHGTRWPSSGALIRSPAVPFEVGGRKWGYAKFIAAEKLERSGLLEDDCFAVRCTVTVVDERGAVEGNVTAEDMDRVGVVCPCKDGSCQFKHERPAETLWEKIALICRFICGEASS</sequence>
<dbReference type="SUPFAM" id="SSF49599">
    <property type="entry name" value="TRAF domain-like"/>
    <property type="match status" value="1"/>
</dbReference>
<evidence type="ECO:0000259" key="1">
    <source>
        <dbReference type="PROSITE" id="PS50144"/>
    </source>
</evidence>
<dbReference type="InterPro" id="IPR008974">
    <property type="entry name" value="TRAF-like"/>
</dbReference>
<dbReference type="Gene3D" id="2.60.210.10">
    <property type="entry name" value="Apoptosis, Tumor Necrosis Factor Receptor Associated Protein 2, Chain A"/>
    <property type="match status" value="1"/>
</dbReference>